<dbReference type="AlphaFoldDB" id="C6T1V9"/>
<name>C6T1V9_SOYBN</name>
<protein>
    <submittedName>
        <fullName evidence="1">Uncharacterized protein</fullName>
    </submittedName>
</protein>
<accession>C6T1V9</accession>
<proteinExistence type="evidence at transcript level"/>
<sequence>MAEEVVDLTAGTHVCTFGLFSLSFDISLFLVQITYDFSGLFIREIFLIA</sequence>
<evidence type="ECO:0000313" key="1">
    <source>
        <dbReference type="EMBL" id="ACU15573.1"/>
    </source>
</evidence>
<reference evidence="1" key="1">
    <citation type="submission" date="2009-08" db="EMBL/GenBank/DDBJ databases">
        <authorList>
            <person name="Cheung F."/>
            <person name="Xiao Y."/>
            <person name="Chan A."/>
            <person name="Moskal W."/>
            <person name="Town C.D."/>
        </authorList>
    </citation>
    <scope>NUCLEOTIDE SEQUENCE</scope>
</reference>
<dbReference type="EMBL" id="BT091415">
    <property type="protein sequence ID" value="ACU15573.1"/>
    <property type="molecule type" value="mRNA"/>
</dbReference>
<organism evidence="1">
    <name type="scientific">Glycine max</name>
    <name type="common">Soybean</name>
    <name type="synonym">Glycine hispida</name>
    <dbReference type="NCBI Taxonomy" id="3847"/>
    <lineage>
        <taxon>Eukaryota</taxon>
        <taxon>Viridiplantae</taxon>
        <taxon>Streptophyta</taxon>
        <taxon>Embryophyta</taxon>
        <taxon>Tracheophyta</taxon>
        <taxon>Spermatophyta</taxon>
        <taxon>Magnoliopsida</taxon>
        <taxon>eudicotyledons</taxon>
        <taxon>Gunneridae</taxon>
        <taxon>Pentapetalae</taxon>
        <taxon>rosids</taxon>
        <taxon>fabids</taxon>
        <taxon>Fabales</taxon>
        <taxon>Fabaceae</taxon>
        <taxon>Papilionoideae</taxon>
        <taxon>50 kb inversion clade</taxon>
        <taxon>NPAAA clade</taxon>
        <taxon>indigoferoid/millettioid clade</taxon>
        <taxon>Phaseoleae</taxon>
        <taxon>Glycine</taxon>
        <taxon>Glycine subgen. Soja</taxon>
    </lineage>
</organism>